<dbReference type="Gene3D" id="3.40.50.720">
    <property type="entry name" value="NAD(P)-binding Rossmann-like Domain"/>
    <property type="match status" value="1"/>
</dbReference>
<feature type="domain" description="NAD(P)-binding" evidence="3">
    <location>
        <begin position="23"/>
        <end position="143"/>
    </location>
</feature>
<organism evidence="4 5">
    <name type="scientific">Cadophora malorum</name>
    <dbReference type="NCBI Taxonomy" id="108018"/>
    <lineage>
        <taxon>Eukaryota</taxon>
        <taxon>Fungi</taxon>
        <taxon>Dikarya</taxon>
        <taxon>Ascomycota</taxon>
        <taxon>Pezizomycotina</taxon>
        <taxon>Leotiomycetes</taxon>
        <taxon>Helotiales</taxon>
        <taxon>Ploettnerulaceae</taxon>
        <taxon>Cadophora</taxon>
    </lineage>
</organism>
<evidence type="ECO:0000313" key="5">
    <source>
        <dbReference type="Proteomes" id="UP000664132"/>
    </source>
</evidence>
<gene>
    <name evidence="4" type="ORF">IFR04_002611</name>
</gene>
<dbReference type="Pfam" id="PF13460">
    <property type="entry name" value="NAD_binding_10"/>
    <property type="match status" value="1"/>
</dbReference>
<evidence type="ECO:0000256" key="1">
    <source>
        <dbReference type="ARBA" id="ARBA00023002"/>
    </source>
</evidence>
<comment type="similarity">
    <text evidence="2">Belongs to the NAD(P)-dependent epimerase/dehydratase family. Dihydroflavonol-4-reductase subfamily.</text>
</comment>
<reference evidence="4" key="1">
    <citation type="submission" date="2021-02" db="EMBL/GenBank/DDBJ databases">
        <title>Genome sequence Cadophora malorum strain M34.</title>
        <authorList>
            <person name="Stefanovic E."/>
            <person name="Vu D."/>
            <person name="Scully C."/>
            <person name="Dijksterhuis J."/>
            <person name="Roader J."/>
            <person name="Houbraken J."/>
        </authorList>
    </citation>
    <scope>NUCLEOTIDE SEQUENCE</scope>
    <source>
        <strain evidence="4">M34</strain>
    </source>
</reference>
<evidence type="ECO:0000313" key="4">
    <source>
        <dbReference type="EMBL" id="KAG4424207.1"/>
    </source>
</evidence>
<accession>A0A8H8BUB5</accession>
<dbReference type="PANTHER" id="PTHR10366">
    <property type="entry name" value="NAD DEPENDENT EPIMERASE/DEHYDRATASE"/>
    <property type="match status" value="1"/>
</dbReference>
<name>A0A8H8BUB5_9HELO</name>
<dbReference type="InterPro" id="IPR036291">
    <property type="entry name" value="NAD(P)-bd_dom_sf"/>
</dbReference>
<dbReference type="OrthoDB" id="3554764at2759"/>
<dbReference type="InterPro" id="IPR050425">
    <property type="entry name" value="NAD(P)_dehydrat-like"/>
</dbReference>
<keyword evidence="1" id="KW-0560">Oxidoreductase</keyword>
<keyword evidence="5" id="KW-1185">Reference proteome</keyword>
<evidence type="ECO:0000256" key="2">
    <source>
        <dbReference type="ARBA" id="ARBA00023445"/>
    </source>
</evidence>
<dbReference type="SUPFAM" id="SSF51735">
    <property type="entry name" value="NAD(P)-binding Rossmann-fold domains"/>
    <property type="match status" value="1"/>
</dbReference>
<evidence type="ECO:0000259" key="3">
    <source>
        <dbReference type="Pfam" id="PF13460"/>
    </source>
</evidence>
<dbReference type="AlphaFoldDB" id="A0A8H8BUB5"/>
<dbReference type="Proteomes" id="UP000664132">
    <property type="component" value="Unassembled WGS sequence"/>
</dbReference>
<dbReference type="PANTHER" id="PTHR10366:SF562">
    <property type="entry name" value="ALDEHYDE REDUCTASE II (AFU_ORTHOLOGUE AFUA_1G11360)"/>
    <property type="match status" value="1"/>
</dbReference>
<dbReference type="InterPro" id="IPR016040">
    <property type="entry name" value="NAD(P)-bd_dom"/>
</dbReference>
<comment type="caution">
    <text evidence="4">The sequence shown here is derived from an EMBL/GenBank/DDBJ whole genome shotgun (WGS) entry which is preliminary data.</text>
</comment>
<proteinExistence type="inferred from homology"/>
<protein>
    <recommendedName>
        <fullName evidence="3">NAD(P)-binding domain-containing protein</fullName>
    </recommendedName>
</protein>
<dbReference type="EMBL" id="JAFJYH010000023">
    <property type="protein sequence ID" value="KAG4424207.1"/>
    <property type="molecule type" value="Genomic_DNA"/>
</dbReference>
<dbReference type="GO" id="GO:0016616">
    <property type="term" value="F:oxidoreductase activity, acting on the CH-OH group of donors, NAD or NADP as acceptor"/>
    <property type="evidence" value="ECO:0007669"/>
    <property type="project" value="TreeGrafter"/>
</dbReference>
<sequence length="336" mass="36343">MSLVMENSKDLLFPQGSLILVTGANGSVASNIITEALASGFRIRGTVRSESSIPYLASLYSSPHYSTVVVPDFTVPGAFDKALQHVSAIIHTATKLPGPTDPADIVPETIASMRNLLVSATQQPSIKRVVYTGTIPIVFKPNQHYTQDRTTWADDAVAASEAPPPYGPDRIFVNYKAAKDGAEKAMFEFVEREKPNFTVNSVLPTCIFGRIIGTPSETGLMPKQLLKGEWPASAGYGQWFVNMTDVARLHLAAAFDATITNERFIAAGGPFGWNGLIDIIQKLAPDAHVAAHQESPSFDIGVNDNQPGADALRKWFNQKGWTGLEETMVQNLAGEL</sequence>